<protein>
    <submittedName>
        <fullName evidence="3">Uncharacterized protein</fullName>
    </submittedName>
</protein>
<dbReference type="EMBL" id="FNXT01000642">
    <property type="protein sequence ID" value="SZX65507.1"/>
    <property type="molecule type" value="Genomic_DNA"/>
</dbReference>
<organism evidence="3 4">
    <name type="scientific">Tetradesmus obliquus</name>
    <name type="common">Green alga</name>
    <name type="synonym">Acutodesmus obliquus</name>
    <dbReference type="NCBI Taxonomy" id="3088"/>
    <lineage>
        <taxon>Eukaryota</taxon>
        <taxon>Viridiplantae</taxon>
        <taxon>Chlorophyta</taxon>
        <taxon>core chlorophytes</taxon>
        <taxon>Chlorophyceae</taxon>
        <taxon>CS clade</taxon>
        <taxon>Sphaeropleales</taxon>
        <taxon>Scenedesmaceae</taxon>
        <taxon>Tetradesmus</taxon>
    </lineage>
</organism>
<reference evidence="3 4" key="1">
    <citation type="submission" date="2016-10" db="EMBL/GenBank/DDBJ databases">
        <authorList>
            <person name="Cai Z."/>
        </authorList>
    </citation>
    <scope>NUCLEOTIDE SEQUENCE [LARGE SCALE GENOMIC DNA]</scope>
</reference>
<dbReference type="Proteomes" id="UP000256970">
    <property type="component" value="Unassembled WGS sequence"/>
</dbReference>
<proteinExistence type="predicted"/>
<accession>A0A383VIZ3</accession>
<feature type="coiled-coil region" evidence="1">
    <location>
        <begin position="143"/>
        <end position="170"/>
    </location>
</feature>
<evidence type="ECO:0000256" key="2">
    <source>
        <dbReference type="SAM" id="MobiDB-lite"/>
    </source>
</evidence>
<keyword evidence="1" id="KW-0175">Coiled coil</keyword>
<evidence type="ECO:0000313" key="4">
    <source>
        <dbReference type="Proteomes" id="UP000256970"/>
    </source>
</evidence>
<sequence>MQLPLQQRRQQQQQRQQQQGTAQQQRLRHPSAAAAQQQQVRRAQQRGPRRQTGHAARLQQQQQHARVDHQWRGVPAGAAAAAAAGGVAGSSAAAAAAGGVAGSSAAAAAAGPGAAGISEAEQLLSLTVGAAAADPNWRNDRAMVDLMSNVAQMERERAKTERDRNDKVLRLVMYGVDVLKGGAGAAGGPGLLPGGNLQALPAGMAGARLVEEEAD</sequence>
<evidence type="ECO:0000256" key="1">
    <source>
        <dbReference type="SAM" id="Coils"/>
    </source>
</evidence>
<evidence type="ECO:0000313" key="3">
    <source>
        <dbReference type="EMBL" id="SZX65507.1"/>
    </source>
</evidence>
<feature type="compositionally biased region" description="Low complexity" evidence="2">
    <location>
        <begin position="32"/>
        <end position="42"/>
    </location>
</feature>
<gene>
    <name evidence="3" type="ORF">BQ4739_LOCUS5929</name>
</gene>
<feature type="compositionally biased region" description="Low complexity" evidence="2">
    <location>
        <begin position="1"/>
        <end position="25"/>
    </location>
</feature>
<name>A0A383VIZ3_TETOB</name>
<keyword evidence="4" id="KW-1185">Reference proteome</keyword>
<feature type="region of interest" description="Disordered" evidence="2">
    <location>
        <begin position="1"/>
        <end position="69"/>
    </location>
</feature>
<feature type="compositionally biased region" description="Basic residues" evidence="2">
    <location>
        <begin position="43"/>
        <end position="52"/>
    </location>
</feature>
<dbReference type="AlphaFoldDB" id="A0A383VIZ3"/>